<dbReference type="InterPro" id="IPR007497">
    <property type="entry name" value="SIMPL/DUF541"/>
</dbReference>
<comment type="caution">
    <text evidence="1">The sequence shown here is derived from an EMBL/GenBank/DDBJ whole genome shotgun (WGS) entry which is preliminary data.</text>
</comment>
<gene>
    <name evidence="1" type="ORF">QGM71_19720</name>
</gene>
<dbReference type="Gene3D" id="3.30.110.170">
    <property type="entry name" value="Protein of unknown function (DUF541), domain 1"/>
    <property type="match status" value="1"/>
</dbReference>
<dbReference type="RefSeq" id="WP_327609237.1">
    <property type="nucleotide sequence ID" value="NZ_JARZFX010000018.1"/>
</dbReference>
<dbReference type="PANTHER" id="PTHR34387">
    <property type="entry name" value="SLR1258 PROTEIN"/>
    <property type="match status" value="1"/>
</dbReference>
<name>A0ABU6KME7_9BACI</name>
<dbReference type="PANTHER" id="PTHR34387:SF1">
    <property type="entry name" value="PERIPLASMIC IMMUNOGENIC PROTEIN"/>
    <property type="match status" value="1"/>
</dbReference>
<dbReference type="InterPro" id="IPR052022">
    <property type="entry name" value="26kDa_periplasmic_antigen"/>
</dbReference>
<accession>A0ABU6KME7</accession>
<dbReference type="Pfam" id="PF04402">
    <property type="entry name" value="SIMPL"/>
    <property type="match status" value="1"/>
</dbReference>
<evidence type="ECO:0000313" key="2">
    <source>
        <dbReference type="Proteomes" id="UP001335737"/>
    </source>
</evidence>
<dbReference type="Gene3D" id="3.30.70.2970">
    <property type="entry name" value="Protein of unknown function (DUF541), domain 2"/>
    <property type="match status" value="1"/>
</dbReference>
<protein>
    <submittedName>
        <fullName evidence="1">SIMPL domain-containing protein</fullName>
    </submittedName>
</protein>
<dbReference type="EMBL" id="JARZFX010000018">
    <property type="protein sequence ID" value="MEC5425702.1"/>
    <property type="molecule type" value="Genomic_DNA"/>
</dbReference>
<dbReference type="Proteomes" id="UP001335737">
    <property type="component" value="Unassembled WGS sequence"/>
</dbReference>
<organism evidence="1 2">
    <name type="scientific">Virgibacillus tibetensis</name>
    <dbReference type="NCBI Taxonomy" id="3042313"/>
    <lineage>
        <taxon>Bacteria</taxon>
        <taxon>Bacillati</taxon>
        <taxon>Bacillota</taxon>
        <taxon>Bacilli</taxon>
        <taxon>Bacillales</taxon>
        <taxon>Bacillaceae</taxon>
        <taxon>Virgibacillus</taxon>
    </lineage>
</organism>
<evidence type="ECO:0000313" key="1">
    <source>
        <dbReference type="EMBL" id="MEC5425702.1"/>
    </source>
</evidence>
<proteinExistence type="predicted"/>
<sequence length="226" mass="25549">MYYPYIPLQLRKYRDQPQQHQIITVTGEGNISIQPNLVNIQLAVVNEDESLSKAQQENAAVMSQVIQSLLALEIPRENIRTTSYNINPRYDYVDGRQIFRAYQITNEINVEIGEIDQAGTVIDTAVQNGINRVGNIQFTVEERQVYYQQALRAALDNALAKAQAIAQAMQLNLDPTPVRIIERAPSMPDTFIAMTTTADESFTTPIEPGQIIIRASVETQFQYYPL</sequence>
<reference evidence="1 2" key="1">
    <citation type="journal article" date="2024" name="Int. J. Syst. Evol. Microbiol.">
        <title>Virgibacillus tibetensis sp. nov., isolated from salt lake on the Tibetan Plateau of China.</title>
        <authorList>
            <person name="Phurbu D."/>
            <person name="Liu Z.-X."/>
            <person name="Wang R."/>
            <person name="Zheng Y.-Y."/>
            <person name="Liu H.-C."/>
            <person name="Zhou Y.-G."/>
            <person name="Yu Y.-J."/>
            <person name="Li A.-H."/>
        </authorList>
    </citation>
    <scope>NUCLEOTIDE SEQUENCE [LARGE SCALE GENOMIC DNA]</scope>
    <source>
        <strain evidence="1 2">C22-A2</strain>
    </source>
</reference>
<keyword evidence="2" id="KW-1185">Reference proteome</keyword>